<accession>A0A8T1BFL8</accession>
<comment type="caution">
    <text evidence="1">The sequence shown here is derived from an EMBL/GenBank/DDBJ whole genome shotgun (WGS) entry which is preliminary data.</text>
</comment>
<dbReference type="AlphaFoldDB" id="A0A8T1BFL8"/>
<organism evidence="1 2">
    <name type="scientific">Phytophthora cactorum</name>
    <dbReference type="NCBI Taxonomy" id="29920"/>
    <lineage>
        <taxon>Eukaryota</taxon>
        <taxon>Sar</taxon>
        <taxon>Stramenopiles</taxon>
        <taxon>Oomycota</taxon>
        <taxon>Peronosporomycetes</taxon>
        <taxon>Peronosporales</taxon>
        <taxon>Peronosporaceae</taxon>
        <taxon>Phytophthora</taxon>
    </lineage>
</organism>
<name>A0A8T1BFL8_9STRA</name>
<sequence>MGGTINFDFSRTRFRYPYFKGLLLGLIDMALVNGYITHKCNAEKLQKKPHSHYEYTVLLHEFVIRQTDRRFTRTTAREWHRPSLTE</sequence>
<gene>
    <name evidence="1" type="ORF">PC115_g15713</name>
</gene>
<proteinExistence type="predicted"/>
<dbReference type="Proteomes" id="UP000774804">
    <property type="component" value="Unassembled WGS sequence"/>
</dbReference>
<dbReference type="EMBL" id="RCMI01000652">
    <property type="protein sequence ID" value="KAG2902014.1"/>
    <property type="molecule type" value="Genomic_DNA"/>
</dbReference>
<evidence type="ECO:0000313" key="1">
    <source>
        <dbReference type="EMBL" id="KAG2902014.1"/>
    </source>
</evidence>
<protein>
    <submittedName>
        <fullName evidence="1">Uncharacterized protein</fullName>
    </submittedName>
</protein>
<reference evidence="1" key="1">
    <citation type="submission" date="2018-10" db="EMBL/GenBank/DDBJ databases">
        <title>Effector identification in a new, highly contiguous assembly of the strawberry crown rot pathogen Phytophthora cactorum.</title>
        <authorList>
            <person name="Armitage A.D."/>
            <person name="Nellist C.F."/>
            <person name="Bates H."/>
            <person name="Vickerstaff R.J."/>
            <person name="Harrison R.J."/>
        </authorList>
    </citation>
    <scope>NUCLEOTIDE SEQUENCE</scope>
    <source>
        <strain evidence="1">4032</strain>
    </source>
</reference>
<evidence type="ECO:0000313" key="2">
    <source>
        <dbReference type="Proteomes" id="UP000774804"/>
    </source>
</evidence>
<dbReference type="VEuPathDB" id="FungiDB:PC110_g18335"/>